<keyword evidence="1" id="KW-0472">Membrane</keyword>
<sequence>MLIIGAFKYSIELEEALGELENNGISRKHILAVPMNTYVGTSIDFISESHDFYSKGIEVGMACATACSVIGTSMGFVLRWGPIIWGLTAAFIGFIIGFGLYFFFYKSAHRNLSKELPEATIIVQCSEEHSNLVMEIMWKYDVLTIGQVS</sequence>
<evidence type="ECO:0000256" key="1">
    <source>
        <dbReference type="SAM" id="Phobius"/>
    </source>
</evidence>
<reference evidence="2 3" key="1">
    <citation type="submission" date="2020-08" db="EMBL/GenBank/DDBJ databases">
        <title>Genomic Encyclopedia of Type Strains, Phase IV (KMG-IV): sequencing the most valuable type-strain genomes for metagenomic binning, comparative biology and taxonomic classification.</title>
        <authorList>
            <person name="Goeker M."/>
        </authorList>
    </citation>
    <scope>NUCLEOTIDE SEQUENCE [LARGE SCALE GENOMIC DNA]</scope>
    <source>
        <strain evidence="2 3">DSM 103526</strain>
    </source>
</reference>
<keyword evidence="1" id="KW-0812">Transmembrane</keyword>
<dbReference type="Proteomes" id="UP000579281">
    <property type="component" value="Unassembled WGS sequence"/>
</dbReference>
<gene>
    <name evidence="2" type="ORF">HNQ80_000591</name>
</gene>
<dbReference type="RefSeq" id="WP_184307992.1">
    <property type="nucleotide sequence ID" value="NZ_JACHEN010000002.1"/>
</dbReference>
<dbReference type="AlphaFoldDB" id="A0A841KMM2"/>
<feature type="transmembrane region" description="Helical" evidence="1">
    <location>
        <begin position="83"/>
        <end position="104"/>
    </location>
</feature>
<accession>A0A841KMM2</accession>
<keyword evidence="1" id="KW-1133">Transmembrane helix</keyword>
<comment type="caution">
    <text evidence="2">The sequence shown here is derived from an EMBL/GenBank/DDBJ whole genome shotgun (WGS) entry which is preliminary data.</text>
</comment>
<protein>
    <submittedName>
        <fullName evidence="2">Uncharacterized protein</fullName>
    </submittedName>
</protein>
<evidence type="ECO:0000313" key="2">
    <source>
        <dbReference type="EMBL" id="MBB6214511.1"/>
    </source>
</evidence>
<dbReference type="EMBL" id="JACHEN010000002">
    <property type="protein sequence ID" value="MBB6214511.1"/>
    <property type="molecule type" value="Genomic_DNA"/>
</dbReference>
<keyword evidence="3" id="KW-1185">Reference proteome</keyword>
<feature type="transmembrane region" description="Helical" evidence="1">
    <location>
        <begin position="59"/>
        <end position="77"/>
    </location>
</feature>
<name>A0A841KMM2_9FIRM</name>
<organism evidence="2 3">
    <name type="scientific">Anaerosolibacter carboniphilus</name>
    <dbReference type="NCBI Taxonomy" id="1417629"/>
    <lineage>
        <taxon>Bacteria</taxon>
        <taxon>Bacillati</taxon>
        <taxon>Bacillota</taxon>
        <taxon>Clostridia</taxon>
        <taxon>Peptostreptococcales</taxon>
        <taxon>Thermotaleaceae</taxon>
        <taxon>Anaerosolibacter</taxon>
    </lineage>
</organism>
<proteinExistence type="predicted"/>
<evidence type="ECO:0000313" key="3">
    <source>
        <dbReference type="Proteomes" id="UP000579281"/>
    </source>
</evidence>